<feature type="active site" description="Nucleophile" evidence="1">
    <location>
        <position position="91"/>
    </location>
</feature>
<dbReference type="Gene3D" id="3.40.50.1820">
    <property type="entry name" value="alpha/beta hydrolase"/>
    <property type="match status" value="1"/>
</dbReference>
<evidence type="ECO:0000313" key="3">
    <source>
        <dbReference type="EMBL" id="SFK26617.1"/>
    </source>
</evidence>
<dbReference type="PIRSF" id="PIRSF017388">
    <property type="entry name" value="Esterase_lipase"/>
    <property type="match status" value="1"/>
</dbReference>
<dbReference type="OrthoDB" id="9800213at2"/>
<keyword evidence="4" id="KW-1185">Reference proteome</keyword>
<dbReference type="InterPro" id="IPR022742">
    <property type="entry name" value="Hydrolase_4"/>
</dbReference>
<dbReference type="STRING" id="258723.GCA_900169305_01028"/>
<feature type="active site" description="Charge relay system" evidence="1">
    <location>
        <position position="190"/>
    </location>
</feature>
<protein>
    <submittedName>
        <fullName evidence="3">Carboxylesterase</fullName>
    </submittedName>
</protein>
<dbReference type="Pfam" id="PF12146">
    <property type="entry name" value="Hydrolase_4"/>
    <property type="match status" value="1"/>
</dbReference>
<accession>A0A1I3Y3V4</accession>
<dbReference type="InterPro" id="IPR012354">
    <property type="entry name" value="Esterase_lipase"/>
</dbReference>
<dbReference type="InterPro" id="IPR029058">
    <property type="entry name" value="AB_hydrolase_fold"/>
</dbReference>
<name>A0A1I3Y3V4_9LACT</name>
<sequence>MRDRTIFFEKGPRAVLLFHAFTSTPNDVRSLARALERADYTVYAPTLSGHGTENPDDLFNYGIEDWKKDGEKAYKFLKEKGYEEITAFGLSLGGVVATHLMLTKNVLAAGTFSSPVIDNQESHVPKNFMIWYENMKEQAGYSREEIAGLKTAAEPQLKMILTGLNDFIQTMVPQYKNVEGSVFIGQGGRDEMINPHQSGEYRDALVNANVDFHWYDEGPHSITTGPTGKELQVDLLSFLSTLEWNGGNT</sequence>
<proteinExistence type="predicted"/>
<gene>
    <name evidence="3" type="ORF">SAMN04488569_101919</name>
</gene>
<reference evidence="4" key="1">
    <citation type="submission" date="2016-10" db="EMBL/GenBank/DDBJ databases">
        <authorList>
            <person name="Varghese N."/>
            <person name="Submissions S."/>
        </authorList>
    </citation>
    <scope>NUCLEOTIDE SEQUENCE [LARGE SCALE GENOMIC DNA]</scope>
    <source>
        <strain evidence="4">DSM 16108</strain>
    </source>
</reference>
<feature type="active site" description="Charge relay system" evidence="1">
    <location>
        <position position="220"/>
    </location>
</feature>
<dbReference type="Proteomes" id="UP000199589">
    <property type="component" value="Unassembled WGS sequence"/>
</dbReference>
<evidence type="ECO:0000259" key="2">
    <source>
        <dbReference type="Pfam" id="PF12146"/>
    </source>
</evidence>
<feature type="domain" description="Serine aminopeptidase S33" evidence="2">
    <location>
        <begin position="14"/>
        <end position="131"/>
    </location>
</feature>
<evidence type="ECO:0000313" key="4">
    <source>
        <dbReference type="Proteomes" id="UP000199589"/>
    </source>
</evidence>
<dbReference type="EMBL" id="FOSJ01000019">
    <property type="protein sequence ID" value="SFK26617.1"/>
    <property type="molecule type" value="Genomic_DNA"/>
</dbReference>
<dbReference type="SUPFAM" id="SSF53474">
    <property type="entry name" value="alpha/beta-Hydrolases"/>
    <property type="match status" value="1"/>
</dbReference>
<dbReference type="AlphaFoldDB" id="A0A1I3Y3V4"/>
<dbReference type="RefSeq" id="WP_091897288.1">
    <property type="nucleotide sequence ID" value="NZ_FOSJ01000019.1"/>
</dbReference>
<evidence type="ECO:0000256" key="1">
    <source>
        <dbReference type="PIRSR" id="PIRSR017388-1"/>
    </source>
</evidence>
<organism evidence="3 4">
    <name type="scientific">Marinilactibacillus piezotolerans</name>
    <dbReference type="NCBI Taxonomy" id="258723"/>
    <lineage>
        <taxon>Bacteria</taxon>
        <taxon>Bacillati</taxon>
        <taxon>Bacillota</taxon>
        <taxon>Bacilli</taxon>
        <taxon>Lactobacillales</taxon>
        <taxon>Carnobacteriaceae</taxon>
        <taxon>Marinilactibacillus</taxon>
    </lineage>
</organism>
<dbReference type="GO" id="GO:0052689">
    <property type="term" value="F:carboxylic ester hydrolase activity"/>
    <property type="evidence" value="ECO:0007669"/>
    <property type="project" value="InterPro"/>
</dbReference>